<reference evidence="3 4" key="1">
    <citation type="journal article" date="2016" name="Mol. Biol. Evol.">
        <title>Comparative Genomics of Early-Diverging Mushroom-Forming Fungi Provides Insights into the Origins of Lignocellulose Decay Capabilities.</title>
        <authorList>
            <person name="Nagy L.G."/>
            <person name="Riley R."/>
            <person name="Tritt A."/>
            <person name="Adam C."/>
            <person name="Daum C."/>
            <person name="Floudas D."/>
            <person name="Sun H."/>
            <person name="Yadav J.S."/>
            <person name="Pangilinan J."/>
            <person name="Larsson K.H."/>
            <person name="Matsuura K."/>
            <person name="Barry K."/>
            <person name="Labutti K."/>
            <person name="Kuo R."/>
            <person name="Ohm R.A."/>
            <person name="Bhattacharya S.S."/>
            <person name="Shirouzu T."/>
            <person name="Yoshinaga Y."/>
            <person name="Martin F.M."/>
            <person name="Grigoriev I.V."/>
            <person name="Hibbett D.S."/>
        </authorList>
    </citation>
    <scope>NUCLEOTIDE SEQUENCE [LARGE SCALE GENOMIC DNA]</scope>
    <source>
        <strain evidence="3 4">HHB12733</strain>
    </source>
</reference>
<evidence type="ECO:0000313" key="3">
    <source>
        <dbReference type="EMBL" id="KZT53844.1"/>
    </source>
</evidence>
<dbReference type="InParanoid" id="A0A165E096"/>
<organism evidence="3 4">
    <name type="scientific">Calocera cornea HHB12733</name>
    <dbReference type="NCBI Taxonomy" id="1353952"/>
    <lineage>
        <taxon>Eukaryota</taxon>
        <taxon>Fungi</taxon>
        <taxon>Dikarya</taxon>
        <taxon>Basidiomycota</taxon>
        <taxon>Agaricomycotina</taxon>
        <taxon>Dacrymycetes</taxon>
        <taxon>Dacrymycetales</taxon>
        <taxon>Dacrymycetaceae</taxon>
        <taxon>Calocera</taxon>
    </lineage>
</organism>
<dbReference type="EMBL" id="KV424027">
    <property type="protein sequence ID" value="KZT53844.1"/>
    <property type="molecule type" value="Genomic_DNA"/>
</dbReference>
<gene>
    <name evidence="3" type="ORF">CALCODRAFT_511131</name>
</gene>
<name>A0A165E096_9BASI</name>
<keyword evidence="2" id="KW-0732">Signal</keyword>
<evidence type="ECO:0000256" key="1">
    <source>
        <dbReference type="SAM" id="MobiDB-lite"/>
    </source>
</evidence>
<dbReference type="Proteomes" id="UP000076842">
    <property type="component" value="Unassembled WGS sequence"/>
</dbReference>
<dbReference type="OrthoDB" id="3208379at2759"/>
<feature type="region of interest" description="Disordered" evidence="1">
    <location>
        <begin position="48"/>
        <end position="67"/>
    </location>
</feature>
<dbReference type="AlphaFoldDB" id="A0A165E096"/>
<protein>
    <recommendedName>
        <fullName evidence="5">Heparin-sulfate lyase N-terminal domain-containing protein</fullName>
    </recommendedName>
</protein>
<proteinExistence type="predicted"/>
<feature type="chain" id="PRO_5007856918" description="Heparin-sulfate lyase N-terminal domain-containing protein" evidence="2">
    <location>
        <begin position="23"/>
        <end position="316"/>
    </location>
</feature>
<accession>A0A165E096</accession>
<keyword evidence="4" id="KW-1185">Reference proteome</keyword>
<evidence type="ECO:0008006" key="5">
    <source>
        <dbReference type="Google" id="ProtNLM"/>
    </source>
</evidence>
<feature type="signal peptide" evidence="2">
    <location>
        <begin position="1"/>
        <end position="22"/>
    </location>
</feature>
<sequence length="316" mass="35961">MAGRRMNVILLYLKLWTRLLKISRLLANAFLKRAWKALLSLYSSEVHRRSPPTISRPAVPQNTKGDPTRADEVISCCTVPASAVADFSGTLPSVRLELGYGEVFQVTNPLPVSAVNSDAPPPFEASEHSGESTDAAARYRYAVANWIEIMNPSGEVYFYHPEARVSTNLNIRDEESWEELVEGLAMQAEAAKEDPYFGQVHDWSYWQLFVDSTNGSYAGTRWTYISHQYRLGIGLGVDPSRWDHRNRDQWLMAHAAYWSFLLIYPRHLSYHPDAMERAEKDFVTALVHGYAGMYLLVKRGEGDIDYVLRSRRLLGR</sequence>
<evidence type="ECO:0000313" key="4">
    <source>
        <dbReference type="Proteomes" id="UP000076842"/>
    </source>
</evidence>
<evidence type="ECO:0000256" key="2">
    <source>
        <dbReference type="SAM" id="SignalP"/>
    </source>
</evidence>